<accession>A0ABP7IMP5</accession>
<protein>
    <recommendedName>
        <fullName evidence="5">Secreted protein</fullName>
    </recommendedName>
</protein>
<evidence type="ECO:0008006" key="5">
    <source>
        <dbReference type="Google" id="ProtNLM"/>
    </source>
</evidence>
<proteinExistence type="predicted"/>
<evidence type="ECO:0000256" key="1">
    <source>
        <dbReference type="SAM" id="MobiDB-lite"/>
    </source>
</evidence>
<keyword evidence="4" id="KW-1185">Reference proteome</keyword>
<evidence type="ECO:0000313" key="3">
    <source>
        <dbReference type="EMBL" id="GAA3821986.1"/>
    </source>
</evidence>
<dbReference type="EMBL" id="BAABDE010000025">
    <property type="protein sequence ID" value="GAA3821986.1"/>
    <property type="molecule type" value="Genomic_DNA"/>
</dbReference>
<evidence type="ECO:0000313" key="4">
    <source>
        <dbReference type="Proteomes" id="UP001501009"/>
    </source>
</evidence>
<feature type="region of interest" description="Disordered" evidence="1">
    <location>
        <begin position="1"/>
        <end position="24"/>
    </location>
</feature>
<evidence type="ECO:0000256" key="2">
    <source>
        <dbReference type="SAM" id="Phobius"/>
    </source>
</evidence>
<name>A0ABP7IMP5_9ACTN</name>
<comment type="caution">
    <text evidence="3">The sequence shown here is derived from an EMBL/GenBank/DDBJ whole genome shotgun (WGS) entry which is preliminary data.</text>
</comment>
<keyword evidence="2" id="KW-0472">Membrane</keyword>
<reference evidence="4" key="1">
    <citation type="journal article" date="2019" name="Int. J. Syst. Evol. Microbiol.">
        <title>The Global Catalogue of Microorganisms (GCM) 10K type strain sequencing project: providing services to taxonomists for standard genome sequencing and annotation.</title>
        <authorList>
            <consortium name="The Broad Institute Genomics Platform"/>
            <consortium name="The Broad Institute Genome Sequencing Center for Infectious Disease"/>
            <person name="Wu L."/>
            <person name="Ma J."/>
        </authorList>
    </citation>
    <scope>NUCLEOTIDE SEQUENCE [LARGE SCALE GENOMIC DNA]</scope>
    <source>
        <strain evidence="4">JCM 17138</strain>
    </source>
</reference>
<gene>
    <name evidence="3" type="ORF">GCM10022403_064380</name>
</gene>
<feature type="transmembrane region" description="Helical" evidence="2">
    <location>
        <begin position="31"/>
        <end position="56"/>
    </location>
</feature>
<dbReference type="Proteomes" id="UP001501009">
    <property type="component" value="Unassembled WGS sequence"/>
</dbReference>
<keyword evidence="2" id="KW-0812">Transmembrane</keyword>
<keyword evidence="2" id="KW-1133">Transmembrane helix</keyword>
<sequence>MLVETGADRQGWGTGVGRPPDREADPAMSRLLAAAITVVAAAALAVGAALGIVALLDATPDQPNTPLITYEQAGQGS</sequence>
<organism evidence="3 4">
    <name type="scientific">Streptomyces coacervatus</name>
    <dbReference type="NCBI Taxonomy" id="647381"/>
    <lineage>
        <taxon>Bacteria</taxon>
        <taxon>Bacillati</taxon>
        <taxon>Actinomycetota</taxon>
        <taxon>Actinomycetes</taxon>
        <taxon>Kitasatosporales</taxon>
        <taxon>Streptomycetaceae</taxon>
        <taxon>Streptomyces</taxon>
    </lineage>
</organism>